<sequence>MIPNKLSICIICCTRYASLFPCFDVVRTW</sequence>
<proteinExistence type="predicted"/>
<organism evidence="1">
    <name type="scientific">Arundo donax</name>
    <name type="common">Giant reed</name>
    <name type="synonym">Donax arundinaceus</name>
    <dbReference type="NCBI Taxonomy" id="35708"/>
    <lineage>
        <taxon>Eukaryota</taxon>
        <taxon>Viridiplantae</taxon>
        <taxon>Streptophyta</taxon>
        <taxon>Embryophyta</taxon>
        <taxon>Tracheophyta</taxon>
        <taxon>Spermatophyta</taxon>
        <taxon>Magnoliopsida</taxon>
        <taxon>Liliopsida</taxon>
        <taxon>Poales</taxon>
        <taxon>Poaceae</taxon>
        <taxon>PACMAD clade</taxon>
        <taxon>Arundinoideae</taxon>
        <taxon>Arundineae</taxon>
        <taxon>Arundo</taxon>
    </lineage>
</organism>
<protein>
    <submittedName>
        <fullName evidence="1">Uncharacterized protein</fullName>
    </submittedName>
</protein>
<accession>A0A0A9DD88</accession>
<dbReference type="EMBL" id="GBRH01216173">
    <property type="protein sequence ID" value="JAD81722.1"/>
    <property type="molecule type" value="Transcribed_RNA"/>
</dbReference>
<reference evidence="1" key="2">
    <citation type="journal article" date="2015" name="Data Brief">
        <title>Shoot transcriptome of the giant reed, Arundo donax.</title>
        <authorList>
            <person name="Barrero R.A."/>
            <person name="Guerrero F.D."/>
            <person name="Moolhuijzen P."/>
            <person name="Goolsby J.A."/>
            <person name="Tidwell J."/>
            <person name="Bellgard S.E."/>
            <person name="Bellgard M.I."/>
        </authorList>
    </citation>
    <scope>NUCLEOTIDE SEQUENCE</scope>
    <source>
        <tissue evidence="1">Shoot tissue taken approximately 20 cm above the soil surface</tissue>
    </source>
</reference>
<dbReference type="AlphaFoldDB" id="A0A0A9DD88"/>
<reference evidence="1" key="1">
    <citation type="submission" date="2014-09" db="EMBL/GenBank/DDBJ databases">
        <authorList>
            <person name="Magalhaes I.L.F."/>
            <person name="Oliveira U."/>
            <person name="Santos F.R."/>
            <person name="Vidigal T.H.D.A."/>
            <person name="Brescovit A.D."/>
            <person name="Santos A.J."/>
        </authorList>
    </citation>
    <scope>NUCLEOTIDE SEQUENCE</scope>
    <source>
        <tissue evidence="1">Shoot tissue taken approximately 20 cm above the soil surface</tissue>
    </source>
</reference>
<name>A0A0A9DD88_ARUDO</name>
<evidence type="ECO:0000313" key="1">
    <source>
        <dbReference type="EMBL" id="JAD81722.1"/>
    </source>
</evidence>